<dbReference type="Proteomes" id="UP001218188">
    <property type="component" value="Unassembled WGS sequence"/>
</dbReference>
<accession>A0AAD6TBN1</accession>
<reference evidence="2" key="1">
    <citation type="submission" date="2023-03" db="EMBL/GenBank/DDBJ databases">
        <title>Massive genome expansion in bonnet fungi (Mycena s.s.) driven by repeated elements and novel gene families across ecological guilds.</title>
        <authorList>
            <consortium name="Lawrence Berkeley National Laboratory"/>
            <person name="Harder C.B."/>
            <person name="Miyauchi S."/>
            <person name="Viragh M."/>
            <person name="Kuo A."/>
            <person name="Thoen E."/>
            <person name="Andreopoulos B."/>
            <person name="Lu D."/>
            <person name="Skrede I."/>
            <person name="Drula E."/>
            <person name="Henrissat B."/>
            <person name="Morin E."/>
            <person name="Kohler A."/>
            <person name="Barry K."/>
            <person name="LaButti K."/>
            <person name="Morin E."/>
            <person name="Salamov A."/>
            <person name="Lipzen A."/>
            <person name="Mereny Z."/>
            <person name="Hegedus B."/>
            <person name="Baldrian P."/>
            <person name="Stursova M."/>
            <person name="Weitz H."/>
            <person name="Taylor A."/>
            <person name="Grigoriev I.V."/>
            <person name="Nagy L.G."/>
            <person name="Martin F."/>
            <person name="Kauserud H."/>
        </authorList>
    </citation>
    <scope>NUCLEOTIDE SEQUENCE</scope>
    <source>
        <strain evidence="2">CBHHK200</strain>
    </source>
</reference>
<dbReference type="EMBL" id="JARJCM010000019">
    <property type="protein sequence ID" value="KAJ7040992.1"/>
    <property type="molecule type" value="Genomic_DNA"/>
</dbReference>
<evidence type="ECO:0000256" key="1">
    <source>
        <dbReference type="SAM" id="Phobius"/>
    </source>
</evidence>
<name>A0AAD6TBN1_9AGAR</name>
<sequence>MEGGDLNWFWAPYALYQKVDLAASPWVYGIPSFERGDGFLNAQSLLNIVEALLNILYVYTAHVVQWLPPPLWASTPQPRRFLRPSSIGVLIQYQIIPGGLWIVFPSFILLTLWKDLAADLTLAHNASVKAVSGKRT</sequence>
<keyword evidence="1" id="KW-0812">Transmembrane</keyword>
<keyword evidence="1" id="KW-1133">Transmembrane helix</keyword>
<evidence type="ECO:0000313" key="2">
    <source>
        <dbReference type="EMBL" id="KAJ7040992.1"/>
    </source>
</evidence>
<protein>
    <submittedName>
        <fullName evidence="2">Uncharacterized protein</fullName>
    </submittedName>
</protein>
<evidence type="ECO:0000313" key="3">
    <source>
        <dbReference type="Proteomes" id="UP001218188"/>
    </source>
</evidence>
<comment type="caution">
    <text evidence="2">The sequence shown here is derived from an EMBL/GenBank/DDBJ whole genome shotgun (WGS) entry which is preliminary data.</text>
</comment>
<dbReference type="PANTHER" id="PTHR37919">
    <property type="entry name" value="PROTEIN CBG05606"/>
    <property type="match status" value="1"/>
</dbReference>
<dbReference type="AlphaFoldDB" id="A0AAD6TBN1"/>
<proteinExistence type="predicted"/>
<dbReference type="PANTHER" id="PTHR37919:SF2">
    <property type="entry name" value="EXPERA DOMAIN-CONTAINING PROTEIN"/>
    <property type="match status" value="1"/>
</dbReference>
<feature type="transmembrane region" description="Helical" evidence="1">
    <location>
        <begin position="87"/>
        <end position="113"/>
    </location>
</feature>
<organism evidence="2 3">
    <name type="scientific">Mycena alexandri</name>
    <dbReference type="NCBI Taxonomy" id="1745969"/>
    <lineage>
        <taxon>Eukaryota</taxon>
        <taxon>Fungi</taxon>
        <taxon>Dikarya</taxon>
        <taxon>Basidiomycota</taxon>
        <taxon>Agaricomycotina</taxon>
        <taxon>Agaricomycetes</taxon>
        <taxon>Agaricomycetidae</taxon>
        <taxon>Agaricales</taxon>
        <taxon>Marasmiineae</taxon>
        <taxon>Mycenaceae</taxon>
        <taxon>Mycena</taxon>
    </lineage>
</organism>
<keyword evidence="3" id="KW-1185">Reference proteome</keyword>
<keyword evidence="1" id="KW-0472">Membrane</keyword>
<gene>
    <name evidence="2" type="ORF">C8F04DRAFT_1253497</name>
</gene>